<dbReference type="SUPFAM" id="SSF69336">
    <property type="entry name" value="Alpha subunit of glutamate synthase, C-terminal domain"/>
    <property type="match status" value="1"/>
</dbReference>
<sequence length="243" mass="26526">MMIRPGAEMHFQTLNEAIRSTPDTDIMIENCLGQRYIGAGLSGKTIVINGTPGNALGAYLDGCTIHVHGNSQDATGDTMNEGTIYVHGNAGDATGYAMRGGKIFIEGNSGYRTGIHMKAFQEKVPVLVVGGITGSFLGEYQAGGYIIVLDLNNQSIEKNCNFVGTGMHGGKIFLRTEKLPPNLPKQILANPATKEDLKEIEPFIHEFCEAFGREEQEILDSDFYVLTPNSNNPYKQLYTRNQC</sequence>
<dbReference type="InterPro" id="IPR012061">
    <property type="entry name" value="Glu_synth_lsu_3"/>
</dbReference>
<evidence type="ECO:0000313" key="2">
    <source>
        <dbReference type="EMBL" id="HIR40263.1"/>
    </source>
</evidence>
<name>A0A9D1DBY7_9FIRM</name>
<evidence type="ECO:0000313" key="3">
    <source>
        <dbReference type="Proteomes" id="UP000886749"/>
    </source>
</evidence>
<dbReference type="Proteomes" id="UP000886749">
    <property type="component" value="Unassembled WGS sequence"/>
</dbReference>
<comment type="caution">
    <text evidence="2">The sequence shown here is derived from an EMBL/GenBank/DDBJ whole genome shotgun (WGS) entry which is preliminary data.</text>
</comment>
<feature type="domain" description="Glutamate synthase alpha subunit C-terminal" evidence="1">
    <location>
        <begin position="18"/>
        <end position="178"/>
    </location>
</feature>
<gene>
    <name evidence="2" type="ORF">IAB36_00330</name>
</gene>
<reference evidence="2" key="1">
    <citation type="submission" date="2020-10" db="EMBL/GenBank/DDBJ databases">
        <authorList>
            <person name="Gilroy R."/>
        </authorList>
    </citation>
    <scope>NUCLEOTIDE SEQUENCE</scope>
    <source>
        <strain evidence="2">CHK184-25365</strain>
    </source>
</reference>
<accession>A0A9D1DBY7</accession>
<protein>
    <submittedName>
        <fullName evidence="2">Glutamate synthase</fullName>
    </submittedName>
</protein>
<organism evidence="2 3">
    <name type="scientific">Candidatus Egerieicola pullicola</name>
    <dbReference type="NCBI Taxonomy" id="2840775"/>
    <lineage>
        <taxon>Bacteria</taxon>
        <taxon>Bacillati</taxon>
        <taxon>Bacillota</taxon>
        <taxon>Clostridia</taxon>
        <taxon>Eubacteriales</taxon>
        <taxon>Oscillospiraceae</taxon>
        <taxon>Oscillospiraceae incertae sedis</taxon>
        <taxon>Candidatus Egerieicola</taxon>
    </lineage>
</organism>
<dbReference type="EMBL" id="DVGY01000009">
    <property type="protein sequence ID" value="HIR40263.1"/>
    <property type="molecule type" value="Genomic_DNA"/>
</dbReference>
<dbReference type="Gene3D" id="2.160.20.60">
    <property type="entry name" value="Glutamate synthase, alpha subunit, C-terminal domain"/>
    <property type="match status" value="1"/>
</dbReference>
<dbReference type="PANTHER" id="PTHR39673:SF5">
    <property type="entry name" value="TUNGSTEN-CONTAINING FORMYLMETHANOFURAN DEHYDROGENASE 2 SUBUNIT C"/>
    <property type="match status" value="1"/>
</dbReference>
<dbReference type="InterPro" id="IPR036485">
    <property type="entry name" value="Glu_synth_asu_C_sf"/>
</dbReference>
<dbReference type="PANTHER" id="PTHR39673">
    <property type="entry name" value="TUNGSTEN FORMYLMETHANOFURAN DEHYDROGENASE, SUBUNIT C (FWDC)"/>
    <property type="match status" value="1"/>
</dbReference>
<proteinExistence type="predicted"/>
<dbReference type="Pfam" id="PF01493">
    <property type="entry name" value="GXGXG"/>
    <property type="match status" value="1"/>
</dbReference>
<reference evidence="2" key="2">
    <citation type="journal article" date="2021" name="PeerJ">
        <title>Extensive microbial diversity within the chicken gut microbiome revealed by metagenomics and culture.</title>
        <authorList>
            <person name="Gilroy R."/>
            <person name="Ravi A."/>
            <person name="Getino M."/>
            <person name="Pursley I."/>
            <person name="Horton D.L."/>
            <person name="Alikhan N.F."/>
            <person name="Baker D."/>
            <person name="Gharbi K."/>
            <person name="Hall N."/>
            <person name="Watson M."/>
            <person name="Adriaenssens E.M."/>
            <person name="Foster-Nyarko E."/>
            <person name="Jarju S."/>
            <person name="Secka A."/>
            <person name="Antonio M."/>
            <person name="Oren A."/>
            <person name="Chaudhuri R.R."/>
            <person name="La Ragione R."/>
            <person name="Hildebrand F."/>
            <person name="Pallen M.J."/>
        </authorList>
    </citation>
    <scope>NUCLEOTIDE SEQUENCE</scope>
    <source>
        <strain evidence="2">CHK184-25365</strain>
    </source>
</reference>
<evidence type="ECO:0000259" key="1">
    <source>
        <dbReference type="Pfam" id="PF01493"/>
    </source>
</evidence>
<dbReference type="GO" id="GO:0016491">
    <property type="term" value="F:oxidoreductase activity"/>
    <property type="evidence" value="ECO:0007669"/>
    <property type="project" value="InterPro"/>
</dbReference>
<dbReference type="AlphaFoldDB" id="A0A9D1DBY7"/>
<dbReference type="InterPro" id="IPR002489">
    <property type="entry name" value="Glu_synth_asu_C"/>
</dbReference>
<dbReference type="PIRSF" id="PIRSF006519">
    <property type="entry name" value="GOGAT_dom3"/>
    <property type="match status" value="1"/>
</dbReference>